<evidence type="ECO:0008006" key="2">
    <source>
        <dbReference type="Google" id="ProtNLM"/>
    </source>
</evidence>
<dbReference type="Gene3D" id="1.10.10.10">
    <property type="entry name" value="Winged helix-like DNA-binding domain superfamily/Winged helix DNA-binding domain"/>
    <property type="match status" value="1"/>
</dbReference>
<organism evidence="1">
    <name type="scientific">marine sediment metagenome</name>
    <dbReference type="NCBI Taxonomy" id="412755"/>
    <lineage>
        <taxon>unclassified sequences</taxon>
        <taxon>metagenomes</taxon>
        <taxon>ecological metagenomes</taxon>
    </lineage>
</organism>
<name>A0A0F8ZNM3_9ZZZZ</name>
<reference evidence="1" key="1">
    <citation type="journal article" date="2015" name="Nature">
        <title>Complex archaea that bridge the gap between prokaryotes and eukaryotes.</title>
        <authorList>
            <person name="Spang A."/>
            <person name="Saw J.H."/>
            <person name="Jorgensen S.L."/>
            <person name="Zaremba-Niedzwiedzka K."/>
            <person name="Martijn J."/>
            <person name="Lind A.E."/>
            <person name="van Eijk R."/>
            <person name="Schleper C."/>
            <person name="Guy L."/>
            <person name="Ettema T.J."/>
        </authorList>
    </citation>
    <scope>NUCLEOTIDE SEQUENCE</scope>
</reference>
<comment type="caution">
    <text evidence="1">The sequence shown here is derived from an EMBL/GenBank/DDBJ whole genome shotgun (WGS) entry which is preliminary data.</text>
</comment>
<evidence type="ECO:0000313" key="1">
    <source>
        <dbReference type="EMBL" id="KKK67984.1"/>
    </source>
</evidence>
<accession>A0A0F8ZNM3</accession>
<gene>
    <name evidence="1" type="ORF">LCGC14_2948600</name>
</gene>
<protein>
    <recommendedName>
        <fullName evidence="2">ArnR1-like winged helix-turn-helix domain-containing protein</fullName>
    </recommendedName>
</protein>
<dbReference type="EMBL" id="LAZR01059344">
    <property type="protein sequence ID" value="KKK67984.1"/>
    <property type="molecule type" value="Genomic_DNA"/>
</dbReference>
<dbReference type="InterPro" id="IPR036388">
    <property type="entry name" value="WH-like_DNA-bd_sf"/>
</dbReference>
<proteinExistence type="predicted"/>
<sequence>MKELKDLITIEKEVLLTFCDANNYSLHSHVPIEAVTRRLRNLSSKLTKKAIKTLLTNGFIMKHPTRHKITYQLTKKGLHSGNQVKSDMLD</sequence>
<dbReference type="AlphaFoldDB" id="A0A0F8ZNM3"/>